<keyword evidence="4" id="KW-1185">Reference proteome</keyword>
<evidence type="ECO:0000313" key="4">
    <source>
        <dbReference type="Proteomes" id="UP000237000"/>
    </source>
</evidence>
<feature type="compositionally biased region" description="Low complexity" evidence="1">
    <location>
        <begin position="1"/>
        <end position="13"/>
    </location>
</feature>
<evidence type="ECO:0000313" key="3">
    <source>
        <dbReference type="EMBL" id="PON73262.1"/>
    </source>
</evidence>
<dbReference type="Pfam" id="PF04784">
    <property type="entry name" value="DUF547"/>
    <property type="match status" value="1"/>
</dbReference>
<organism evidence="3 4">
    <name type="scientific">Trema orientale</name>
    <name type="common">Charcoal tree</name>
    <name type="synonym">Celtis orientalis</name>
    <dbReference type="NCBI Taxonomy" id="63057"/>
    <lineage>
        <taxon>Eukaryota</taxon>
        <taxon>Viridiplantae</taxon>
        <taxon>Streptophyta</taxon>
        <taxon>Embryophyta</taxon>
        <taxon>Tracheophyta</taxon>
        <taxon>Spermatophyta</taxon>
        <taxon>Magnoliopsida</taxon>
        <taxon>eudicotyledons</taxon>
        <taxon>Gunneridae</taxon>
        <taxon>Pentapetalae</taxon>
        <taxon>rosids</taxon>
        <taxon>fabids</taxon>
        <taxon>Rosales</taxon>
        <taxon>Cannabaceae</taxon>
        <taxon>Trema</taxon>
    </lineage>
</organism>
<feature type="region of interest" description="Disordered" evidence="1">
    <location>
        <begin position="1"/>
        <end position="27"/>
    </location>
</feature>
<feature type="compositionally biased region" description="Polar residues" evidence="1">
    <location>
        <begin position="164"/>
        <end position="181"/>
    </location>
</feature>
<dbReference type="OrthoDB" id="418495at2759"/>
<sequence>MRAENSRSSFSSCPSPPPPPCSTSKSAAHNGFLKNVLKINMSPRLSSYFNPMAQSDRTSSDQTSLCWDSEKAVASTSISSVSSSDTHTPKWKQSSVELKEEIATLELEILHLERHLLSLYRTAFEGQLSTLPSTPTWVASNSKSVQVMHSDRCAKLALHHQNSPAAHPWTSQTHVSSQNSTPKREQKVSGHRSLADHLGGSCIVKSLSPAPDRLSEDIVRCISSIYCKLANPTLPKSQAPDALSASPASSFSSSTIFSSKNARDSWSPRYKYGEDIITRPHHQHKQDTGPYASMIQVLKIRLDDDSFNYASRMLHNFRSLVRNLEKVDPRKMKREEKLAFWINIHNALVMHAHLAYGTGNRVKSASVLKAAYNVGGHCINAYVIQSSILGIRSQHSGLWLQTLLPGRKLKARSIRHEYALEYPEPLVHFALCSGDYFDPAVRAYSAKNIFGDLKVAKEEFIEASVYIHKETKVLVPRLMELFAKDMSLSMQELLDVILESLSSDVEKRDLMRRCIKGRSDKCLHWLPHTSTFRYVIHADLAKGAAAHH</sequence>
<dbReference type="EMBL" id="JXTC01000267">
    <property type="protein sequence ID" value="PON73262.1"/>
    <property type="molecule type" value="Genomic_DNA"/>
</dbReference>
<dbReference type="InParanoid" id="A0A2P5DIX8"/>
<feature type="region of interest" description="Disordered" evidence="1">
    <location>
        <begin position="164"/>
        <end position="192"/>
    </location>
</feature>
<gene>
    <name evidence="3" type="ORF">TorRG33x02_249980</name>
</gene>
<dbReference type="AlphaFoldDB" id="A0A2P5DIX8"/>
<evidence type="ECO:0000256" key="1">
    <source>
        <dbReference type="SAM" id="MobiDB-lite"/>
    </source>
</evidence>
<dbReference type="Proteomes" id="UP000237000">
    <property type="component" value="Unassembled WGS sequence"/>
</dbReference>
<reference evidence="4" key="1">
    <citation type="submission" date="2016-06" db="EMBL/GenBank/DDBJ databases">
        <title>Parallel loss of symbiosis genes in relatives of nitrogen-fixing non-legume Parasponia.</title>
        <authorList>
            <person name="Van Velzen R."/>
            <person name="Holmer R."/>
            <person name="Bu F."/>
            <person name="Rutten L."/>
            <person name="Van Zeijl A."/>
            <person name="Liu W."/>
            <person name="Santuari L."/>
            <person name="Cao Q."/>
            <person name="Sharma T."/>
            <person name="Shen D."/>
            <person name="Roswanjaya Y."/>
            <person name="Wardhani T."/>
            <person name="Kalhor M.S."/>
            <person name="Jansen J."/>
            <person name="Van den Hoogen J."/>
            <person name="Gungor B."/>
            <person name="Hartog M."/>
            <person name="Hontelez J."/>
            <person name="Verver J."/>
            <person name="Yang W.-C."/>
            <person name="Schijlen E."/>
            <person name="Repin R."/>
            <person name="Schilthuizen M."/>
            <person name="Schranz E."/>
            <person name="Heidstra R."/>
            <person name="Miyata K."/>
            <person name="Fedorova E."/>
            <person name="Kohlen W."/>
            <person name="Bisseling T."/>
            <person name="Smit S."/>
            <person name="Geurts R."/>
        </authorList>
    </citation>
    <scope>NUCLEOTIDE SEQUENCE [LARGE SCALE GENOMIC DNA]</scope>
    <source>
        <strain evidence="4">cv. RG33-2</strain>
    </source>
</reference>
<dbReference type="PANTHER" id="PTHR23054:SF15">
    <property type="entry name" value="OS08G0515700 PROTEIN"/>
    <property type="match status" value="1"/>
</dbReference>
<evidence type="ECO:0000259" key="2">
    <source>
        <dbReference type="Pfam" id="PF04784"/>
    </source>
</evidence>
<dbReference type="InterPro" id="IPR006869">
    <property type="entry name" value="DUF547"/>
</dbReference>
<dbReference type="PANTHER" id="PTHR23054">
    <property type="entry name" value="TERNARY COMPLEX FACTOR MIP1, LEUCINE-ZIPPER-RELATED"/>
    <property type="match status" value="1"/>
</dbReference>
<feature type="domain" description="DUF547" evidence="2">
    <location>
        <begin position="330"/>
        <end position="461"/>
    </location>
</feature>
<dbReference type="FunCoup" id="A0A2P5DIX8">
    <property type="interactions" value="200"/>
</dbReference>
<comment type="caution">
    <text evidence="3">The sequence shown here is derived from an EMBL/GenBank/DDBJ whole genome shotgun (WGS) entry which is preliminary data.</text>
</comment>
<protein>
    <submittedName>
        <fullName evidence="3">Ternary complex factor MIP1, leucine-zipper</fullName>
    </submittedName>
</protein>
<name>A0A2P5DIX8_TREOI</name>
<accession>A0A2P5DIX8</accession>
<proteinExistence type="predicted"/>
<dbReference type="STRING" id="63057.A0A2P5DIX8"/>